<proteinExistence type="predicted"/>
<name>A0A383A3K1_9ZZZZ</name>
<organism evidence="2">
    <name type="scientific">marine metagenome</name>
    <dbReference type="NCBI Taxonomy" id="408172"/>
    <lineage>
        <taxon>unclassified sequences</taxon>
        <taxon>metagenomes</taxon>
        <taxon>ecological metagenomes</taxon>
    </lineage>
</organism>
<accession>A0A383A3K1</accession>
<feature type="transmembrane region" description="Helical" evidence="1">
    <location>
        <begin position="12"/>
        <end position="34"/>
    </location>
</feature>
<keyword evidence="1" id="KW-1133">Transmembrane helix</keyword>
<evidence type="ECO:0000256" key="1">
    <source>
        <dbReference type="SAM" id="Phobius"/>
    </source>
</evidence>
<feature type="non-terminal residue" evidence="2">
    <location>
        <position position="58"/>
    </location>
</feature>
<sequence length="58" mass="6549">MTGNHEPEGLIMTFRVIPCFIIVSTILLATACSFQNSKINQEENRLRTAVRIHPGHEL</sequence>
<evidence type="ECO:0000313" key="2">
    <source>
        <dbReference type="EMBL" id="SVE02150.1"/>
    </source>
</evidence>
<keyword evidence="1" id="KW-0472">Membrane</keyword>
<keyword evidence="1" id="KW-0812">Transmembrane</keyword>
<protein>
    <submittedName>
        <fullName evidence="2">Uncharacterized protein</fullName>
    </submittedName>
</protein>
<reference evidence="2" key="1">
    <citation type="submission" date="2018-05" db="EMBL/GenBank/DDBJ databases">
        <authorList>
            <person name="Lanie J.A."/>
            <person name="Ng W.-L."/>
            <person name="Kazmierczak K.M."/>
            <person name="Andrzejewski T.M."/>
            <person name="Davidsen T.M."/>
            <person name="Wayne K.J."/>
            <person name="Tettelin H."/>
            <person name="Glass J.I."/>
            <person name="Rusch D."/>
            <person name="Podicherti R."/>
            <person name="Tsui H.-C.T."/>
            <person name="Winkler M.E."/>
        </authorList>
    </citation>
    <scope>NUCLEOTIDE SEQUENCE</scope>
</reference>
<gene>
    <name evidence="2" type="ORF">METZ01_LOCUS455004</name>
</gene>
<dbReference type="EMBL" id="UINC01188771">
    <property type="protein sequence ID" value="SVE02150.1"/>
    <property type="molecule type" value="Genomic_DNA"/>
</dbReference>
<dbReference type="AlphaFoldDB" id="A0A383A3K1"/>